<evidence type="ECO:0000256" key="7">
    <source>
        <dbReference type="ARBA" id="ARBA00023014"/>
    </source>
</evidence>
<dbReference type="Pfam" id="PF10588">
    <property type="entry name" value="NADH-G_4Fe-4S_3"/>
    <property type="match status" value="1"/>
</dbReference>
<evidence type="ECO:0000313" key="13">
    <source>
        <dbReference type="EMBL" id="MBK1632842.1"/>
    </source>
</evidence>
<accession>A0ABS1CLN5</accession>
<dbReference type="InterPro" id="IPR000283">
    <property type="entry name" value="NADH_UbQ_OxRdtase_75kDa_su_CS"/>
</dbReference>
<keyword evidence="14" id="KW-1185">Reference proteome</keyword>
<evidence type="ECO:0000256" key="8">
    <source>
        <dbReference type="ARBA" id="ARBA00026021"/>
    </source>
</evidence>
<evidence type="ECO:0000256" key="2">
    <source>
        <dbReference type="ARBA" id="ARBA00005404"/>
    </source>
</evidence>
<comment type="subunit">
    <text evidence="8">Composed of 13 different subunits. Subunits NuoCD, E, F, and G constitute the peripheral sector of the complex.</text>
</comment>
<dbReference type="PROSITE" id="PS00642">
    <property type="entry name" value="COMPLEX1_75K_2"/>
    <property type="match status" value="1"/>
</dbReference>
<dbReference type="Pfam" id="PF13510">
    <property type="entry name" value="Fer2_4"/>
    <property type="match status" value="1"/>
</dbReference>
<keyword evidence="5" id="KW-0479">Metal-binding</keyword>
<dbReference type="SUPFAM" id="SSF54292">
    <property type="entry name" value="2Fe-2S ferredoxin-like"/>
    <property type="match status" value="1"/>
</dbReference>
<evidence type="ECO:0000259" key="11">
    <source>
        <dbReference type="PROSITE" id="PS51085"/>
    </source>
</evidence>
<evidence type="ECO:0000256" key="5">
    <source>
        <dbReference type="ARBA" id="ARBA00022723"/>
    </source>
</evidence>
<dbReference type="PROSITE" id="PS51839">
    <property type="entry name" value="4FE4S_HC3"/>
    <property type="match status" value="1"/>
</dbReference>
<dbReference type="EMBL" id="NRRV01000059">
    <property type="protein sequence ID" value="MBK1632842.1"/>
    <property type="molecule type" value="Genomic_DNA"/>
</dbReference>
<name>A0ABS1CLN5_9GAMM</name>
<dbReference type="Gene3D" id="3.10.20.740">
    <property type="match status" value="1"/>
</dbReference>
<dbReference type="RefSeq" id="WP_200240665.1">
    <property type="nucleotide sequence ID" value="NZ_NRRV01000059.1"/>
</dbReference>
<gene>
    <name evidence="13" type="ORF">CKO31_19235</name>
</gene>
<dbReference type="Pfam" id="PF13459">
    <property type="entry name" value="Fer4_15"/>
    <property type="match status" value="1"/>
</dbReference>
<dbReference type="InterPro" id="IPR036010">
    <property type="entry name" value="2Fe-2S_ferredoxin-like_sf"/>
</dbReference>
<dbReference type="Proteomes" id="UP000748752">
    <property type="component" value="Unassembled WGS sequence"/>
</dbReference>
<dbReference type="SUPFAM" id="SSF54862">
    <property type="entry name" value="4Fe-4S ferredoxins"/>
    <property type="match status" value="1"/>
</dbReference>
<organism evidence="13 14">
    <name type="scientific">Thiohalocapsa halophila</name>
    <dbReference type="NCBI Taxonomy" id="69359"/>
    <lineage>
        <taxon>Bacteria</taxon>
        <taxon>Pseudomonadati</taxon>
        <taxon>Pseudomonadota</taxon>
        <taxon>Gammaproteobacteria</taxon>
        <taxon>Chromatiales</taxon>
        <taxon>Chromatiaceae</taxon>
        <taxon>Thiohalocapsa</taxon>
    </lineage>
</organism>
<sequence>MSNDQQRSTFTLDGRRIPFTPGQTIMDAALAAGVYIPHLCHKPGYAPHGSCRVCVVRADGRELSACTAPAAADMSVESEVADIRALRVAVLQMLFAEGNHVCPACEASGNCTLQAVAYHCGMLTPRFPQRFPRRAVDASHPDVILDHNRCILCELCVRASRDHDGKRVFAVSGRGITSKLIVDAPSGRLGDTDFSAEDAAAHVCPVGAILPRDEAFRVPIGQRRFDLAPVSRVGDVALDPDAEVLAADAESEVLA</sequence>
<evidence type="ECO:0000256" key="6">
    <source>
        <dbReference type="ARBA" id="ARBA00023004"/>
    </source>
</evidence>
<comment type="cofactor">
    <cofactor evidence="1">
        <name>[4Fe-4S] cluster</name>
        <dbReference type="ChEBI" id="CHEBI:49883"/>
    </cofactor>
</comment>
<keyword evidence="7" id="KW-0411">Iron-sulfur</keyword>
<dbReference type="InterPro" id="IPR001041">
    <property type="entry name" value="2Fe-2S_ferredoxin-type"/>
</dbReference>
<dbReference type="Gene3D" id="3.30.70.20">
    <property type="match status" value="1"/>
</dbReference>
<dbReference type="InterPro" id="IPR019574">
    <property type="entry name" value="NADH_UbQ_OxRdtase_Gsu_4Fe4S-bd"/>
</dbReference>
<reference evidence="13 14" key="1">
    <citation type="journal article" date="2020" name="Microorganisms">
        <title>Osmotic Adaptation and Compatible Solute Biosynthesis of Phototrophic Bacteria as Revealed from Genome Analyses.</title>
        <authorList>
            <person name="Imhoff J.F."/>
            <person name="Rahn T."/>
            <person name="Kunzel S."/>
            <person name="Keller A."/>
            <person name="Neulinger S.C."/>
        </authorList>
    </citation>
    <scope>NUCLEOTIDE SEQUENCE [LARGE SCALE GENOMIC DNA]</scope>
    <source>
        <strain evidence="13 14">DSM 6210</strain>
    </source>
</reference>
<dbReference type="PIRSF" id="PIRSF000309">
    <property type="entry name" value="NAD_red_hyd_HoxU"/>
    <property type="match status" value="1"/>
</dbReference>
<proteinExistence type="inferred from homology"/>
<evidence type="ECO:0000256" key="3">
    <source>
        <dbReference type="ARBA" id="ARBA00019902"/>
    </source>
</evidence>
<feature type="domain" description="4Fe-4S His(Cys)3-ligated-type" evidence="12">
    <location>
        <begin position="82"/>
        <end position="121"/>
    </location>
</feature>
<evidence type="ECO:0000256" key="9">
    <source>
        <dbReference type="ARBA" id="ARBA00031577"/>
    </source>
</evidence>
<keyword evidence="4" id="KW-0004">4Fe-4S</keyword>
<dbReference type="SMART" id="SM00929">
    <property type="entry name" value="NADH-G_4Fe-4S_3"/>
    <property type="match status" value="1"/>
</dbReference>
<evidence type="ECO:0000256" key="1">
    <source>
        <dbReference type="ARBA" id="ARBA00001966"/>
    </source>
</evidence>
<feature type="domain" description="2Fe-2S ferredoxin-type" evidence="11">
    <location>
        <begin position="6"/>
        <end position="82"/>
    </location>
</feature>
<evidence type="ECO:0000259" key="12">
    <source>
        <dbReference type="PROSITE" id="PS51839"/>
    </source>
</evidence>
<keyword evidence="6" id="KW-0408">Iron</keyword>
<protein>
    <recommendedName>
        <fullName evidence="3">NADH-quinone oxidoreductase subunit G</fullName>
    </recommendedName>
    <alternativeName>
        <fullName evidence="9">NADH dehydrogenase I subunit G</fullName>
    </alternativeName>
    <alternativeName>
        <fullName evidence="10">NDH-1 subunit G</fullName>
    </alternativeName>
</protein>
<dbReference type="InterPro" id="IPR016214">
    <property type="entry name" value="NAD-red_Hydgase_HoxS_gsu"/>
</dbReference>
<evidence type="ECO:0000313" key="14">
    <source>
        <dbReference type="Proteomes" id="UP000748752"/>
    </source>
</evidence>
<evidence type="ECO:0000256" key="4">
    <source>
        <dbReference type="ARBA" id="ARBA00022485"/>
    </source>
</evidence>
<comment type="caution">
    <text evidence="13">The sequence shown here is derived from an EMBL/GenBank/DDBJ whole genome shotgun (WGS) entry which is preliminary data.</text>
</comment>
<dbReference type="CDD" id="cd00207">
    <property type="entry name" value="fer2"/>
    <property type="match status" value="1"/>
</dbReference>
<evidence type="ECO:0000256" key="10">
    <source>
        <dbReference type="ARBA" id="ARBA00032783"/>
    </source>
</evidence>
<comment type="similarity">
    <text evidence="2">Belongs to the complex I 75 kDa subunit family.</text>
</comment>
<dbReference type="PROSITE" id="PS51085">
    <property type="entry name" value="2FE2S_FER_2"/>
    <property type="match status" value="1"/>
</dbReference>